<evidence type="ECO:0000259" key="3">
    <source>
        <dbReference type="Pfam" id="PF05569"/>
    </source>
</evidence>
<dbReference type="CDD" id="cd07341">
    <property type="entry name" value="M56_BlaR1_MecR1_like"/>
    <property type="match status" value="1"/>
</dbReference>
<feature type="transmembrane region" description="Helical" evidence="2">
    <location>
        <begin position="121"/>
        <end position="144"/>
    </location>
</feature>
<protein>
    <recommendedName>
        <fullName evidence="3">Peptidase M56 domain-containing protein</fullName>
    </recommendedName>
</protein>
<organism evidence="4 5">
    <name type="scientific">Saccharibacillus alkalitolerans</name>
    <dbReference type="NCBI Taxonomy" id="2705290"/>
    <lineage>
        <taxon>Bacteria</taxon>
        <taxon>Bacillati</taxon>
        <taxon>Bacillota</taxon>
        <taxon>Bacilli</taxon>
        <taxon>Bacillales</taxon>
        <taxon>Paenibacillaceae</taxon>
        <taxon>Saccharibacillus</taxon>
    </lineage>
</organism>
<dbReference type="InterPro" id="IPR008756">
    <property type="entry name" value="Peptidase_M56"/>
</dbReference>
<accession>A0ABX0F8F5</accession>
<evidence type="ECO:0000313" key="4">
    <source>
        <dbReference type="EMBL" id="NGZ76294.1"/>
    </source>
</evidence>
<reference evidence="4 5" key="1">
    <citation type="submission" date="2020-01" db="EMBL/GenBank/DDBJ databases">
        <title>Polyphasic characterisation and genomic insights into a novel alkali tolerant bacterium VR-M41.</title>
        <authorList>
            <person name="Vemuluri V.R."/>
        </authorList>
    </citation>
    <scope>NUCLEOTIDE SEQUENCE [LARGE SCALE GENOMIC DNA]</scope>
    <source>
        <strain evidence="4 5">VR-M41</strain>
    </source>
</reference>
<feature type="transmembrane region" description="Helical" evidence="2">
    <location>
        <begin position="38"/>
        <end position="58"/>
    </location>
</feature>
<keyword evidence="2" id="KW-0812">Transmembrane</keyword>
<evidence type="ECO:0000256" key="1">
    <source>
        <dbReference type="SAM" id="MobiDB-lite"/>
    </source>
</evidence>
<keyword evidence="2" id="KW-0472">Membrane</keyword>
<sequence>MLEHLLATLLEITISVSLVIAVLLLLRPLIGRRYAAKWRYWIWLAVAIRLLIPFNFSLPQAPLQIERPAATKSAQPAFASEALPAANAATGKEAASGLQSEPKTAADLLPPAKPPLTAAQIAGFLWLAGMLAFPAFHIAGHILFMRKVRRWARDAAEPVQLEMFEETLSRLGIRGCVRLKISPALSGPMLTGLLRPTVWLPAETYDRQQLEVIFRHELIHHKQRHLVYKAVLLAAQSVHWFNPFVHLLAREAGRDVEHVCDSEAVKGRDMEYRKRYSRVILSLMSARTSRNSALATPFNGGKKAMLRRFASILDTRGKSGGLPAGLLLSSLLIASGVLVACEAKTPPAAEPTPAADSAVSGTAAEPEDAQEGEPAGDPPSSDANEPAASDASPETNEPAPSNRTLGDLPYRTTVRDDASRDFLGSESGQQLEQTARAFTEAYLAGDREQMNAYLTDPDHRRNDYPSATEHSAVQSVNLKLGVEDRTSGTQTASMELAYSDKDMLYYLTLEMQNTESGWMVAYYGLEG</sequence>
<feature type="domain" description="Peptidase M56" evidence="3">
    <location>
        <begin position="8"/>
        <end position="311"/>
    </location>
</feature>
<dbReference type="RefSeq" id="WP_166274959.1">
    <property type="nucleotide sequence ID" value="NZ_JAAFGS010000004.1"/>
</dbReference>
<dbReference type="InterPro" id="IPR052173">
    <property type="entry name" value="Beta-lactam_resp_regulator"/>
</dbReference>
<gene>
    <name evidence="4" type="ORF">GYN08_13270</name>
</gene>
<comment type="caution">
    <text evidence="4">The sequence shown here is derived from an EMBL/GenBank/DDBJ whole genome shotgun (WGS) entry which is preliminary data.</text>
</comment>
<proteinExistence type="predicted"/>
<evidence type="ECO:0000313" key="5">
    <source>
        <dbReference type="Proteomes" id="UP000800303"/>
    </source>
</evidence>
<feature type="region of interest" description="Disordered" evidence="1">
    <location>
        <begin position="346"/>
        <end position="411"/>
    </location>
</feature>
<feature type="compositionally biased region" description="Polar residues" evidence="1">
    <location>
        <begin position="392"/>
        <end position="404"/>
    </location>
</feature>
<dbReference type="PANTHER" id="PTHR34978:SF3">
    <property type="entry name" value="SLR0241 PROTEIN"/>
    <property type="match status" value="1"/>
</dbReference>
<keyword evidence="2" id="KW-1133">Transmembrane helix</keyword>
<dbReference type="EMBL" id="JAAFGS010000004">
    <property type="protein sequence ID" value="NGZ76294.1"/>
    <property type="molecule type" value="Genomic_DNA"/>
</dbReference>
<feature type="transmembrane region" description="Helical" evidence="2">
    <location>
        <begin position="6"/>
        <end position="26"/>
    </location>
</feature>
<dbReference type="Proteomes" id="UP000800303">
    <property type="component" value="Unassembled WGS sequence"/>
</dbReference>
<keyword evidence="5" id="KW-1185">Reference proteome</keyword>
<name>A0ABX0F8F5_9BACL</name>
<dbReference type="Pfam" id="PF05569">
    <property type="entry name" value="Peptidase_M56"/>
    <property type="match status" value="1"/>
</dbReference>
<evidence type="ECO:0000256" key="2">
    <source>
        <dbReference type="SAM" id="Phobius"/>
    </source>
</evidence>
<dbReference type="PANTHER" id="PTHR34978">
    <property type="entry name" value="POSSIBLE SENSOR-TRANSDUCER PROTEIN BLAR"/>
    <property type="match status" value="1"/>
</dbReference>
<feature type="compositionally biased region" description="Low complexity" evidence="1">
    <location>
        <begin position="346"/>
        <end position="355"/>
    </location>
</feature>